<gene>
    <name evidence="1" type="ORF">Zmor_024852</name>
</gene>
<evidence type="ECO:0000313" key="2">
    <source>
        <dbReference type="Proteomes" id="UP001168821"/>
    </source>
</evidence>
<proteinExistence type="predicted"/>
<reference evidence="1" key="1">
    <citation type="journal article" date="2023" name="G3 (Bethesda)">
        <title>Whole genome assemblies of Zophobas morio and Tenebrio molitor.</title>
        <authorList>
            <person name="Kaur S."/>
            <person name="Stinson S.A."/>
            <person name="diCenzo G.C."/>
        </authorList>
    </citation>
    <scope>NUCLEOTIDE SEQUENCE</scope>
    <source>
        <strain evidence="1">QUZm001</strain>
    </source>
</reference>
<comment type="caution">
    <text evidence="1">The sequence shown here is derived from an EMBL/GenBank/DDBJ whole genome shotgun (WGS) entry which is preliminary data.</text>
</comment>
<protein>
    <submittedName>
        <fullName evidence="1">Uncharacterized protein</fullName>
    </submittedName>
</protein>
<dbReference type="EMBL" id="JALNTZ010000008">
    <property type="protein sequence ID" value="KAJ3642032.1"/>
    <property type="molecule type" value="Genomic_DNA"/>
</dbReference>
<name>A0AA38HSS7_9CUCU</name>
<accession>A0AA38HSS7</accession>
<dbReference type="Proteomes" id="UP001168821">
    <property type="component" value="Unassembled WGS sequence"/>
</dbReference>
<evidence type="ECO:0000313" key="1">
    <source>
        <dbReference type="EMBL" id="KAJ3642032.1"/>
    </source>
</evidence>
<keyword evidence="2" id="KW-1185">Reference proteome</keyword>
<dbReference type="AlphaFoldDB" id="A0AA38HSS7"/>
<sequence length="104" mass="11805">MDHLNTGLTSCIPYIKVKKRFCRTMVNIATDRTSSSQSMGFKLNAKFRKQVRKGIKKFSLPYLYKLTTNFYFKISVAVKLCTRGGECALAGLAKKVEVIVRFEA</sequence>
<organism evidence="1 2">
    <name type="scientific">Zophobas morio</name>
    <dbReference type="NCBI Taxonomy" id="2755281"/>
    <lineage>
        <taxon>Eukaryota</taxon>
        <taxon>Metazoa</taxon>
        <taxon>Ecdysozoa</taxon>
        <taxon>Arthropoda</taxon>
        <taxon>Hexapoda</taxon>
        <taxon>Insecta</taxon>
        <taxon>Pterygota</taxon>
        <taxon>Neoptera</taxon>
        <taxon>Endopterygota</taxon>
        <taxon>Coleoptera</taxon>
        <taxon>Polyphaga</taxon>
        <taxon>Cucujiformia</taxon>
        <taxon>Tenebrionidae</taxon>
        <taxon>Zophobas</taxon>
    </lineage>
</organism>